<organism evidence="2">
    <name type="scientific">Anguilla anguilla</name>
    <name type="common">European freshwater eel</name>
    <name type="synonym">Muraena anguilla</name>
    <dbReference type="NCBI Taxonomy" id="7936"/>
    <lineage>
        <taxon>Eukaryota</taxon>
        <taxon>Metazoa</taxon>
        <taxon>Chordata</taxon>
        <taxon>Craniata</taxon>
        <taxon>Vertebrata</taxon>
        <taxon>Euteleostomi</taxon>
        <taxon>Actinopterygii</taxon>
        <taxon>Neopterygii</taxon>
        <taxon>Teleostei</taxon>
        <taxon>Anguilliformes</taxon>
        <taxon>Anguillidae</taxon>
        <taxon>Anguilla</taxon>
    </lineage>
</organism>
<protein>
    <submittedName>
        <fullName evidence="2">Uncharacterized protein</fullName>
    </submittedName>
</protein>
<feature type="compositionally biased region" description="Polar residues" evidence="1">
    <location>
        <begin position="27"/>
        <end position="36"/>
    </location>
</feature>
<sequence>MCSRFKNHLDKHATENREAVPMATHVIPSTPNATGV</sequence>
<feature type="compositionally biased region" description="Basic and acidic residues" evidence="1">
    <location>
        <begin position="7"/>
        <end position="18"/>
    </location>
</feature>
<dbReference type="AlphaFoldDB" id="A0A0E9TFS6"/>
<evidence type="ECO:0000313" key="2">
    <source>
        <dbReference type="EMBL" id="JAH51583.1"/>
    </source>
</evidence>
<evidence type="ECO:0000256" key="1">
    <source>
        <dbReference type="SAM" id="MobiDB-lite"/>
    </source>
</evidence>
<reference evidence="2" key="2">
    <citation type="journal article" date="2015" name="Fish Shellfish Immunol.">
        <title>Early steps in the European eel (Anguilla anguilla)-Vibrio vulnificus interaction in the gills: Role of the RtxA13 toxin.</title>
        <authorList>
            <person name="Callol A."/>
            <person name="Pajuelo D."/>
            <person name="Ebbesson L."/>
            <person name="Teles M."/>
            <person name="MacKenzie S."/>
            <person name="Amaro C."/>
        </authorList>
    </citation>
    <scope>NUCLEOTIDE SEQUENCE</scope>
</reference>
<proteinExistence type="predicted"/>
<name>A0A0E9TFS6_ANGAN</name>
<feature type="region of interest" description="Disordered" evidence="1">
    <location>
        <begin position="1"/>
        <end position="36"/>
    </location>
</feature>
<reference evidence="2" key="1">
    <citation type="submission" date="2014-11" db="EMBL/GenBank/DDBJ databases">
        <authorList>
            <person name="Amaro Gonzalez C."/>
        </authorList>
    </citation>
    <scope>NUCLEOTIDE SEQUENCE</scope>
</reference>
<accession>A0A0E9TFS6</accession>
<dbReference type="EMBL" id="GBXM01056994">
    <property type="protein sequence ID" value="JAH51583.1"/>
    <property type="molecule type" value="Transcribed_RNA"/>
</dbReference>